<dbReference type="AlphaFoldDB" id="A0A840TUX0"/>
<dbReference type="EMBL" id="JACHGF010000005">
    <property type="protein sequence ID" value="MBB5285372.1"/>
    <property type="molecule type" value="Genomic_DNA"/>
</dbReference>
<dbReference type="Pfam" id="PF01266">
    <property type="entry name" value="DAO"/>
    <property type="match status" value="1"/>
</dbReference>
<organism evidence="2 3">
    <name type="scientific">Rhabdobacter roseus</name>
    <dbReference type="NCBI Taxonomy" id="1655419"/>
    <lineage>
        <taxon>Bacteria</taxon>
        <taxon>Pseudomonadati</taxon>
        <taxon>Bacteroidota</taxon>
        <taxon>Cytophagia</taxon>
        <taxon>Cytophagales</taxon>
        <taxon>Cytophagaceae</taxon>
        <taxon>Rhabdobacter</taxon>
    </lineage>
</organism>
<accession>A0A840TUX0</accession>
<keyword evidence="3" id="KW-1185">Reference proteome</keyword>
<evidence type="ECO:0000259" key="1">
    <source>
        <dbReference type="Pfam" id="PF01266"/>
    </source>
</evidence>
<evidence type="ECO:0000313" key="2">
    <source>
        <dbReference type="EMBL" id="MBB5285372.1"/>
    </source>
</evidence>
<reference evidence="2 3" key="1">
    <citation type="submission" date="2020-08" db="EMBL/GenBank/DDBJ databases">
        <title>Genomic Encyclopedia of Type Strains, Phase IV (KMG-IV): sequencing the most valuable type-strain genomes for metagenomic binning, comparative biology and taxonomic classification.</title>
        <authorList>
            <person name="Goeker M."/>
        </authorList>
    </citation>
    <scope>NUCLEOTIDE SEQUENCE [LARGE SCALE GENOMIC DNA]</scope>
    <source>
        <strain evidence="2 3">DSM 105074</strain>
    </source>
</reference>
<sequence length="403" mass="45966">MKEKALILGAGIQGIACALALQTKGYDVTLIDKCSELFNRASLRNEGKIHMGFVYANDPSFQTASLMLESSLLFAPLLEEWSCEKIDWNRLISNKFTYVIHKDSMVPLDQLLGHYQALQDYYQAYKTPYHHYLGGRPDALWQKPERSHRLMNKNAVTSTLQTEELAIDLRKFKALLTQIVQSKKIKIEANRTVKAVQKTSFGFRVEGETHEGKAWTEDAGIIVNCLWDNRLQIDATLGLAPTKPKWIYRLKYRLLGQLPAHLSSIQSYTFVLGPFGDIVTYPTGLTYLSWYPSCMRGWSEEVSPPKQWEDACRGLSSFDEHQDWAQEALQGLTTFFPGMDQFKIQHIDAGTIFSWGNTDIDDHGSELHRRFKIGIHAHDGYYSIDTGKFTSAPFFAHQLLEKI</sequence>
<evidence type="ECO:0000313" key="3">
    <source>
        <dbReference type="Proteomes" id="UP000557307"/>
    </source>
</evidence>
<dbReference type="Proteomes" id="UP000557307">
    <property type="component" value="Unassembled WGS sequence"/>
</dbReference>
<dbReference type="RefSeq" id="WP_184175451.1">
    <property type="nucleotide sequence ID" value="NZ_JACHGF010000005.1"/>
</dbReference>
<dbReference type="Gene3D" id="3.50.50.60">
    <property type="entry name" value="FAD/NAD(P)-binding domain"/>
    <property type="match status" value="1"/>
</dbReference>
<feature type="domain" description="FAD dependent oxidoreductase" evidence="1">
    <location>
        <begin position="5"/>
        <end position="244"/>
    </location>
</feature>
<protein>
    <recommendedName>
        <fullName evidence="1">FAD dependent oxidoreductase domain-containing protein</fullName>
    </recommendedName>
</protein>
<name>A0A840TUX0_9BACT</name>
<proteinExistence type="predicted"/>
<dbReference type="InterPro" id="IPR036188">
    <property type="entry name" value="FAD/NAD-bd_sf"/>
</dbReference>
<dbReference type="InterPro" id="IPR006076">
    <property type="entry name" value="FAD-dep_OxRdtase"/>
</dbReference>
<dbReference type="SUPFAM" id="SSF51905">
    <property type="entry name" value="FAD/NAD(P)-binding domain"/>
    <property type="match status" value="1"/>
</dbReference>
<gene>
    <name evidence="2" type="ORF">HNQ92_003529</name>
</gene>
<comment type="caution">
    <text evidence="2">The sequence shown here is derived from an EMBL/GenBank/DDBJ whole genome shotgun (WGS) entry which is preliminary data.</text>
</comment>